<protein>
    <submittedName>
        <fullName evidence="1">Uncharacterized protein</fullName>
    </submittedName>
</protein>
<dbReference type="AlphaFoldDB" id="X1G889"/>
<accession>X1G889</accession>
<proteinExistence type="predicted"/>
<name>X1G889_9ZZZZ</name>
<gene>
    <name evidence="1" type="ORF">S03H2_34145</name>
</gene>
<dbReference type="EMBL" id="BARU01020819">
    <property type="protein sequence ID" value="GAH53447.1"/>
    <property type="molecule type" value="Genomic_DNA"/>
</dbReference>
<organism evidence="1">
    <name type="scientific">marine sediment metagenome</name>
    <dbReference type="NCBI Taxonomy" id="412755"/>
    <lineage>
        <taxon>unclassified sequences</taxon>
        <taxon>metagenomes</taxon>
        <taxon>ecological metagenomes</taxon>
    </lineage>
</organism>
<sequence>MSDSLISFWYSLCTIKELTTVLITNAIKILTHVTKNIVNII</sequence>
<reference evidence="1" key="1">
    <citation type="journal article" date="2014" name="Front. Microbiol.">
        <title>High frequency of phylogenetically diverse reductive dehalogenase-homologous genes in deep subseafloor sedimentary metagenomes.</title>
        <authorList>
            <person name="Kawai M."/>
            <person name="Futagami T."/>
            <person name="Toyoda A."/>
            <person name="Takaki Y."/>
            <person name="Nishi S."/>
            <person name="Hori S."/>
            <person name="Arai W."/>
            <person name="Tsubouchi T."/>
            <person name="Morono Y."/>
            <person name="Uchiyama I."/>
            <person name="Ito T."/>
            <person name="Fujiyama A."/>
            <person name="Inagaki F."/>
            <person name="Takami H."/>
        </authorList>
    </citation>
    <scope>NUCLEOTIDE SEQUENCE</scope>
    <source>
        <strain evidence="1">Expedition CK06-06</strain>
    </source>
</reference>
<evidence type="ECO:0000313" key="1">
    <source>
        <dbReference type="EMBL" id="GAH53447.1"/>
    </source>
</evidence>
<comment type="caution">
    <text evidence="1">The sequence shown here is derived from an EMBL/GenBank/DDBJ whole genome shotgun (WGS) entry which is preliminary data.</text>
</comment>